<dbReference type="PROSITE" id="PS51186">
    <property type="entry name" value="GNAT"/>
    <property type="match status" value="1"/>
</dbReference>
<dbReference type="PROSITE" id="PS50995">
    <property type="entry name" value="HTH_MARR_2"/>
    <property type="match status" value="1"/>
</dbReference>
<dbReference type="PANTHER" id="PTHR13947:SF37">
    <property type="entry name" value="LD18367P"/>
    <property type="match status" value="1"/>
</dbReference>
<keyword evidence="4" id="KW-0238">DNA-binding</keyword>
<feature type="domain" description="N-acetyltransferase" evidence="3">
    <location>
        <begin position="150"/>
        <end position="307"/>
    </location>
</feature>
<dbReference type="Pfam" id="PF13508">
    <property type="entry name" value="Acetyltransf_7"/>
    <property type="match status" value="1"/>
</dbReference>
<evidence type="ECO:0000313" key="4">
    <source>
        <dbReference type="EMBL" id="MET3585231.1"/>
    </source>
</evidence>
<dbReference type="InterPro" id="IPR000835">
    <property type="entry name" value="HTH_MarR-typ"/>
</dbReference>
<dbReference type="Proteomes" id="UP001549031">
    <property type="component" value="Unassembled WGS sequence"/>
</dbReference>
<dbReference type="Gene3D" id="1.10.10.10">
    <property type="entry name" value="Winged helix-like DNA-binding domain superfamily/Winged helix DNA-binding domain"/>
    <property type="match status" value="1"/>
</dbReference>
<evidence type="ECO:0000313" key="5">
    <source>
        <dbReference type="Proteomes" id="UP001549031"/>
    </source>
</evidence>
<dbReference type="PANTHER" id="PTHR13947">
    <property type="entry name" value="GNAT FAMILY N-ACETYLTRANSFERASE"/>
    <property type="match status" value="1"/>
</dbReference>
<name>A0ABV2H3W5_9HYPH</name>
<evidence type="ECO:0000259" key="2">
    <source>
        <dbReference type="PROSITE" id="PS50995"/>
    </source>
</evidence>
<feature type="domain" description="HTH marR-type" evidence="2">
    <location>
        <begin position="1"/>
        <end position="138"/>
    </location>
</feature>
<dbReference type="GO" id="GO:0003677">
    <property type="term" value="F:DNA binding"/>
    <property type="evidence" value="ECO:0007669"/>
    <property type="project" value="UniProtKB-KW"/>
</dbReference>
<comment type="caution">
    <text evidence="4">The sequence shown here is derived from an EMBL/GenBank/DDBJ whole genome shotgun (WGS) entry which is preliminary data.</text>
</comment>
<dbReference type="CDD" id="cd00090">
    <property type="entry name" value="HTH_ARSR"/>
    <property type="match status" value="1"/>
</dbReference>
<dbReference type="RefSeq" id="WP_247243088.1">
    <property type="nucleotide sequence ID" value="NZ_JALJRA010000004.1"/>
</dbReference>
<evidence type="ECO:0000256" key="1">
    <source>
        <dbReference type="ARBA" id="ARBA00022679"/>
    </source>
</evidence>
<dbReference type="SUPFAM" id="SSF55729">
    <property type="entry name" value="Acyl-CoA N-acyltransferases (Nat)"/>
    <property type="match status" value="1"/>
</dbReference>
<dbReference type="SMART" id="SM00347">
    <property type="entry name" value="HTH_MARR"/>
    <property type="match status" value="1"/>
</dbReference>
<proteinExistence type="predicted"/>
<keyword evidence="5" id="KW-1185">Reference proteome</keyword>
<dbReference type="InterPro" id="IPR016181">
    <property type="entry name" value="Acyl_CoA_acyltransferase"/>
</dbReference>
<dbReference type="InterPro" id="IPR000182">
    <property type="entry name" value="GNAT_dom"/>
</dbReference>
<keyword evidence="1" id="KW-0808">Transferase</keyword>
<dbReference type="SUPFAM" id="SSF46785">
    <property type="entry name" value="Winged helix' DNA-binding domain"/>
    <property type="match status" value="1"/>
</dbReference>
<dbReference type="Gene3D" id="3.40.630.30">
    <property type="match status" value="1"/>
</dbReference>
<dbReference type="InterPro" id="IPR050769">
    <property type="entry name" value="NAT_camello-type"/>
</dbReference>
<reference evidence="4 5" key="1">
    <citation type="submission" date="2024-06" db="EMBL/GenBank/DDBJ databases">
        <title>Genomic Encyclopedia of Type Strains, Phase IV (KMG-IV): sequencing the most valuable type-strain genomes for metagenomic binning, comparative biology and taxonomic classification.</title>
        <authorList>
            <person name="Goeker M."/>
        </authorList>
    </citation>
    <scope>NUCLEOTIDE SEQUENCE [LARGE SCALE GENOMIC DNA]</scope>
    <source>
        <strain evidence="4 5">DSM 105042</strain>
    </source>
</reference>
<dbReference type="CDD" id="cd04301">
    <property type="entry name" value="NAT_SF"/>
    <property type="match status" value="1"/>
</dbReference>
<accession>A0ABV2H3W5</accession>
<dbReference type="InterPro" id="IPR011991">
    <property type="entry name" value="ArsR-like_HTH"/>
</dbReference>
<evidence type="ECO:0000259" key="3">
    <source>
        <dbReference type="PROSITE" id="PS51186"/>
    </source>
</evidence>
<dbReference type="EMBL" id="JBEPLJ010000004">
    <property type="protein sequence ID" value="MET3585231.1"/>
    <property type="molecule type" value="Genomic_DNA"/>
</dbReference>
<dbReference type="Pfam" id="PF12802">
    <property type="entry name" value="MarR_2"/>
    <property type="match status" value="1"/>
</dbReference>
<protein>
    <submittedName>
        <fullName evidence="4">DNA-binding MarR family transcriptional regulator/GNAT superfamily N-acetyltransferase</fullName>
    </submittedName>
</protein>
<gene>
    <name evidence="4" type="ORF">ABID21_001333</name>
</gene>
<dbReference type="InterPro" id="IPR036388">
    <property type="entry name" value="WH-like_DNA-bd_sf"/>
</dbReference>
<sequence>MSALDAIDTIRAFNRFYTNRIGVLARDYLDTPYTLTDGRILYELAAHQRISATELNRDLGLDPAYLSRILKKFRLAGLVDSAPDETDRRSQILSITERGLDVYKTLAARSRARIEEDLTQLDKSRQAELIGAMQTIETLLAPAAAVPAPIVLRPYRIGDMGWLIETQAVAYAREYGLNEKFEGLIAEVAGKFIASFNPKRERSWIAEQDGGRVGSVLLADGGGDTAKLRLLYLDPQVRGQGLGRRLVEECIRFATAAGYKTLSLWTNDMLTAAIHIYEKAGFRLVSKERHRMFGPECVGQTWELELTKAKLVSA</sequence>
<dbReference type="InterPro" id="IPR036390">
    <property type="entry name" value="WH_DNA-bd_sf"/>
</dbReference>
<organism evidence="4 5">
    <name type="scientific">Pseudorhizobium tarimense</name>
    <dbReference type="NCBI Taxonomy" id="1079109"/>
    <lineage>
        <taxon>Bacteria</taxon>
        <taxon>Pseudomonadati</taxon>
        <taxon>Pseudomonadota</taxon>
        <taxon>Alphaproteobacteria</taxon>
        <taxon>Hyphomicrobiales</taxon>
        <taxon>Rhizobiaceae</taxon>
        <taxon>Rhizobium/Agrobacterium group</taxon>
        <taxon>Pseudorhizobium</taxon>
    </lineage>
</organism>